<reference evidence="3 4" key="1">
    <citation type="submission" date="2023-05" db="EMBL/GenBank/DDBJ databases">
        <title>Sequencing and Assembly of Streptomyces sp. NP73.</title>
        <authorList>
            <person name="Konwar A.N."/>
            <person name="Saikia K."/>
            <person name="Thakur D."/>
        </authorList>
    </citation>
    <scope>NUCLEOTIDE SEQUENCE [LARGE SCALE GENOMIC DNA]</scope>
    <source>
        <strain evidence="3 4">NP73</strain>
    </source>
</reference>
<dbReference type="EMBL" id="JASITI010000032">
    <property type="protein sequence ID" value="MDK9498638.1"/>
    <property type="molecule type" value="Genomic_DNA"/>
</dbReference>
<evidence type="ECO:0000313" key="3">
    <source>
        <dbReference type="EMBL" id="MDK9498638.1"/>
    </source>
</evidence>
<dbReference type="Proteomes" id="UP001223390">
    <property type="component" value="Unassembled WGS sequence"/>
</dbReference>
<organism evidence="3 4">
    <name type="scientific">Streptomyces katrae</name>
    <dbReference type="NCBI Taxonomy" id="68223"/>
    <lineage>
        <taxon>Bacteria</taxon>
        <taxon>Bacillati</taxon>
        <taxon>Actinomycetota</taxon>
        <taxon>Actinomycetes</taxon>
        <taxon>Kitasatosporales</taxon>
        <taxon>Streptomycetaceae</taxon>
        <taxon>Streptomyces</taxon>
    </lineage>
</organism>
<feature type="domain" description="Deoxyribonuclease NucA/NucB" evidence="2">
    <location>
        <begin position="43"/>
        <end position="129"/>
    </location>
</feature>
<dbReference type="RefSeq" id="WP_285344705.1">
    <property type="nucleotide sequence ID" value="NZ_JASITI010000032.1"/>
</dbReference>
<sequence>MRDPERHPGTPVLKTMVGLPEIAANIRKVMDSGPHHYGDRTRGSALTRSTDPNNERDNRNAACPASRKRPAGKSCDEYPFARTNQGAAKSERRDWGWAWVPVSEQRQQGGRVSAFYQTQRVLDGDRFWVEVP</sequence>
<evidence type="ECO:0000313" key="4">
    <source>
        <dbReference type="Proteomes" id="UP001223390"/>
    </source>
</evidence>
<evidence type="ECO:0000256" key="1">
    <source>
        <dbReference type="SAM" id="MobiDB-lite"/>
    </source>
</evidence>
<name>A0ABT7GYC7_9ACTN</name>
<evidence type="ECO:0000259" key="2">
    <source>
        <dbReference type="Pfam" id="PF14040"/>
    </source>
</evidence>
<keyword evidence="4" id="KW-1185">Reference proteome</keyword>
<protein>
    <submittedName>
        <fullName evidence="3">NucA/NucB deoxyribonuclease domain-containing protein</fullName>
    </submittedName>
</protein>
<proteinExistence type="predicted"/>
<dbReference type="Pfam" id="PF14040">
    <property type="entry name" value="DNase_NucA_NucB"/>
    <property type="match status" value="1"/>
</dbReference>
<comment type="caution">
    <text evidence="3">The sequence shown here is derived from an EMBL/GenBank/DDBJ whole genome shotgun (WGS) entry which is preliminary data.</text>
</comment>
<dbReference type="InterPro" id="IPR029476">
    <property type="entry name" value="DNase_NucA_NucB"/>
</dbReference>
<gene>
    <name evidence="3" type="ORF">QEZ40_003827</name>
</gene>
<accession>A0ABT7GYC7</accession>
<feature type="region of interest" description="Disordered" evidence="1">
    <location>
        <begin position="31"/>
        <end position="79"/>
    </location>
</feature>
<feature type="compositionally biased region" description="Basic and acidic residues" evidence="1">
    <location>
        <begin position="31"/>
        <end position="42"/>
    </location>
</feature>